<protein>
    <submittedName>
        <fullName evidence="1">Uncharacterized protein</fullName>
    </submittedName>
</protein>
<evidence type="ECO:0000313" key="1">
    <source>
        <dbReference type="EMBL" id="PPR94233.1"/>
    </source>
</evidence>
<proteinExistence type="predicted"/>
<gene>
    <name evidence="1" type="ORF">GOBAR_AA26435</name>
</gene>
<reference evidence="1 2" key="1">
    <citation type="submission" date="2015-01" db="EMBL/GenBank/DDBJ databases">
        <title>Genome of allotetraploid Gossypium barbadense reveals genomic plasticity and fiber elongation in cotton evolution.</title>
        <authorList>
            <person name="Chen X."/>
            <person name="Liu X."/>
            <person name="Zhao B."/>
            <person name="Zheng H."/>
            <person name="Hu Y."/>
            <person name="Lu G."/>
            <person name="Yang C."/>
            <person name="Chen J."/>
            <person name="Shan C."/>
            <person name="Zhang L."/>
            <person name="Zhou Y."/>
            <person name="Wang L."/>
            <person name="Guo W."/>
            <person name="Bai Y."/>
            <person name="Ruan J."/>
            <person name="Shangguan X."/>
            <person name="Mao Y."/>
            <person name="Jiang J."/>
            <person name="Zhu Y."/>
            <person name="Lei J."/>
            <person name="Kang H."/>
            <person name="Chen S."/>
            <person name="He X."/>
            <person name="Wang R."/>
            <person name="Wang Y."/>
            <person name="Chen J."/>
            <person name="Wang L."/>
            <person name="Yu S."/>
            <person name="Wang B."/>
            <person name="Wei J."/>
            <person name="Song S."/>
            <person name="Lu X."/>
            <person name="Gao Z."/>
            <person name="Gu W."/>
            <person name="Deng X."/>
            <person name="Ma D."/>
            <person name="Wang S."/>
            <person name="Liang W."/>
            <person name="Fang L."/>
            <person name="Cai C."/>
            <person name="Zhu X."/>
            <person name="Zhou B."/>
            <person name="Zhang Y."/>
            <person name="Chen Z."/>
            <person name="Xu S."/>
            <person name="Zhu R."/>
            <person name="Wang S."/>
            <person name="Zhang T."/>
            <person name="Zhao G."/>
        </authorList>
    </citation>
    <scope>NUCLEOTIDE SEQUENCE [LARGE SCALE GENOMIC DNA]</scope>
    <source>
        <strain evidence="2">cv. Xinhai21</strain>
        <tissue evidence="1">Leaf</tissue>
    </source>
</reference>
<sequence>MPIFIGHVGAHSRVARSCPASFASPTLVLISHSRARVVGMGESHAGVNFSVSTTAMSHGRGNVSNLVLGKTFALY</sequence>
<evidence type="ECO:0000313" key="2">
    <source>
        <dbReference type="Proteomes" id="UP000239757"/>
    </source>
</evidence>
<name>A0A2P5WT23_GOSBA</name>
<dbReference type="Proteomes" id="UP000239757">
    <property type="component" value="Unassembled WGS sequence"/>
</dbReference>
<organism evidence="1 2">
    <name type="scientific">Gossypium barbadense</name>
    <name type="common">Sea Island cotton</name>
    <name type="synonym">Hibiscus barbadensis</name>
    <dbReference type="NCBI Taxonomy" id="3634"/>
    <lineage>
        <taxon>Eukaryota</taxon>
        <taxon>Viridiplantae</taxon>
        <taxon>Streptophyta</taxon>
        <taxon>Embryophyta</taxon>
        <taxon>Tracheophyta</taxon>
        <taxon>Spermatophyta</taxon>
        <taxon>Magnoliopsida</taxon>
        <taxon>eudicotyledons</taxon>
        <taxon>Gunneridae</taxon>
        <taxon>Pentapetalae</taxon>
        <taxon>rosids</taxon>
        <taxon>malvids</taxon>
        <taxon>Malvales</taxon>
        <taxon>Malvaceae</taxon>
        <taxon>Malvoideae</taxon>
        <taxon>Gossypium</taxon>
    </lineage>
</organism>
<dbReference type="EMBL" id="KZ666590">
    <property type="protein sequence ID" value="PPR94233.1"/>
    <property type="molecule type" value="Genomic_DNA"/>
</dbReference>
<dbReference type="AlphaFoldDB" id="A0A2P5WT23"/>
<accession>A0A2P5WT23</accession>